<evidence type="ECO:0000313" key="3">
    <source>
        <dbReference type="Proteomes" id="UP000297295"/>
    </source>
</evidence>
<feature type="transmembrane region" description="Helical" evidence="1">
    <location>
        <begin position="50"/>
        <end position="69"/>
    </location>
</feature>
<dbReference type="AlphaFoldDB" id="A0A4E0PVC4"/>
<protein>
    <submittedName>
        <fullName evidence="2">Uncharacterized protein</fullName>
    </submittedName>
</protein>
<feature type="transmembrane region" description="Helical" evidence="1">
    <location>
        <begin position="25"/>
        <end position="44"/>
    </location>
</feature>
<dbReference type="OrthoDB" id="125100at2157"/>
<evidence type="ECO:0000313" key="2">
    <source>
        <dbReference type="EMBL" id="TGC07906.1"/>
    </source>
</evidence>
<dbReference type="RefSeq" id="WP_135390301.1">
    <property type="nucleotide sequence ID" value="NZ_PGGK01000013.1"/>
</dbReference>
<reference evidence="2 3" key="1">
    <citation type="submission" date="2017-11" db="EMBL/GenBank/DDBJ databases">
        <title>Isolation and Characterization of Methanogenic Archaea from Saline Meromictic Lake at Siberia.</title>
        <authorList>
            <person name="Shen Y."/>
            <person name="Huang H.-H."/>
            <person name="Lai M.-C."/>
            <person name="Chen S.-C."/>
        </authorList>
    </citation>
    <scope>NUCLEOTIDE SEQUENCE [LARGE SCALE GENOMIC DNA]</scope>
    <source>
        <strain evidence="2 3">SY-01</strain>
    </source>
</reference>
<keyword evidence="1" id="KW-0812">Transmembrane</keyword>
<dbReference type="Proteomes" id="UP000297295">
    <property type="component" value="Unassembled WGS sequence"/>
</dbReference>
<sequence>MKKEKKETLQQRQGNLAILHRNKKLLKINVIILSIGLALSYLGQDKFGEPLLWLGIVVFTYTLVTNYIARSALKKL</sequence>
<comment type="caution">
    <text evidence="2">The sequence shown here is derived from an EMBL/GenBank/DDBJ whole genome shotgun (WGS) entry which is preliminary data.</text>
</comment>
<keyword evidence="1" id="KW-0472">Membrane</keyword>
<proteinExistence type="predicted"/>
<dbReference type="EMBL" id="PGGK01000013">
    <property type="protein sequence ID" value="TGC07906.1"/>
    <property type="molecule type" value="Genomic_DNA"/>
</dbReference>
<accession>A0A4E0PVC4</accession>
<keyword evidence="1" id="KW-1133">Transmembrane helix</keyword>
<gene>
    <name evidence="2" type="ORF">CUN85_10715</name>
</gene>
<name>A0A4E0PVC4_9EURY</name>
<keyword evidence="3" id="KW-1185">Reference proteome</keyword>
<organism evidence="2 3">
    <name type="scientific">Methanolobus halotolerans</name>
    <dbReference type="NCBI Taxonomy" id="2052935"/>
    <lineage>
        <taxon>Archaea</taxon>
        <taxon>Methanobacteriati</taxon>
        <taxon>Methanobacteriota</taxon>
        <taxon>Stenosarchaea group</taxon>
        <taxon>Methanomicrobia</taxon>
        <taxon>Methanosarcinales</taxon>
        <taxon>Methanosarcinaceae</taxon>
        <taxon>Methanolobus</taxon>
    </lineage>
</organism>
<evidence type="ECO:0000256" key="1">
    <source>
        <dbReference type="SAM" id="Phobius"/>
    </source>
</evidence>